<comment type="subcellular location">
    <subcellularLocation>
        <location evidence="7">Cytoplasm</location>
    </subcellularLocation>
</comment>
<dbReference type="PATRIC" id="fig|926566.3.peg.534"/>
<protein>
    <recommendedName>
        <fullName evidence="6 7">Peptidyl-tRNA hydrolase</fullName>
        <shortName evidence="7">Pth</shortName>
        <ecNumber evidence="1 7">3.1.1.29</ecNumber>
    </recommendedName>
</protein>
<name>I3ZCB1_TERRK</name>
<accession>I3ZCB1</accession>
<dbReference type="KEGG" id="trs:Terro_0539"/>
<evidence type="ECO:0000256" key="4">
    <source>
        <dbReference type="ARBA" id="ARBA00022884"/>
    </source>
</evidence>
<keyword evidence="7" id="KW-0963">Cytoplasm</keyword>
<dbReference type="STRING" id="926566.Terro_0539"/>
<reference evidence="8 9" key="1">
    <citation type="submission" date="2012-06" db="EMBL/GenBank/DDBJ databases">
        <title>Complete genome of Terriglobus roseus DSM 18391.</title>
        <authorList>
            <consortium name="US DOE Joint Genome Institute (JGI-PGF)"/>
            <person name="Lucas S."/>
            <person name="Copeland A."/>
            <person name="Lapidus A."/>
            <person name="Glavina del Rio T."/>
            <person name="Dalin E."/>
            <person name="Tice H."/>
            <person name="Bruce D."/>
            <person name="Goodwin L."/>
            <person name="Pitluck S."/>
            <person name="Peters L."/>
            <person name="Mikhailova N."/>
            <person name="Munk A.C.C."/>
            <person name="Kyrpides N."/>
            <person name="Mavromatis K."/>
            <person name="Ivanova N."/>
            <person name="Brettin T."/>
            <person name="Detter J.C."/>
            <person name="Han C."/>
            <person name="Larimer F."/>
            <person name="Land M."/>
            <person name="Hauser L."/>
            <person name="Markowitz V."/>
            <person name="Cheng J.-F."/>
            <person name="Hugenholtz P."/>
            <person name="Woyke T."/>
            <person name="Wu D."/>
            <person name="Brambilla E."/>
            <person name="Klenk H.-P."/>
            <person name="Eisen J.A."/>
        </authorList>
    </citation>
    <scope>NUCLEOTIDE SEQUENCE [LARGE SCALE GENOMIC DNA]</scope>
    <source>
        <strain evidence="9">DSM 18391 / NRRL B-41598 / KBS 63</strain>
    </source>
</reference>
<dbReference type="Gene3D" id="3.40.50.1470">
    <property type="entry name" value="Peptidyl-tRNA hydrolase"/>
    <property type="match status" value="1"/>
</dbReference>
<dbReference type="PANTHER" id="PTHR17224">
    <property type="entry name" value="PEPTIDYL-TRNA HYDROLASE"/>
    <property type="match status" value="1"/>
</dbReference>
<feature type="binding site" evidence="7">
    <location>
        <position position="48"/>
    </location>
    <ligand>
        <name>tRNA</name>
        <dbReference type="ChEBI" id="CHEBI:17843"/>
    </ligand>
</feature>
<keyword evidence="2 7" id="KW-0820">tRNA-binding</keyword>
<sequence length="231" mass="24919">MIEFLVSGFQFLVGSPADTGNPNRRRGNIGSVATVKLIVGLGNPGPEYTFTPHNAGFLAIDRIAEDRGAVVANRRSRALTGKVVIAGEECLLVKPETFMNLSGLSVAPLVQEYELDPKRDLIVLYDELAFPLGEFRLRPNGSSNGHNGVKSITGVLGTEDWIRVRIGVGKPALPDGREIKAGGKDYLLTPLRKTELAVLDEVLDRVTKAVEVVVGQGIAVAMNQFNRKDVS</sequence>
<evidence type="ECO:0000256" key="5">
    <source>
        <dbReference type="ARBA" id="ARBA00038063"/>
    </source>
</evidence>
<dbReference type="Pfam" id="PF01195">
    <property type="entry name" value="Pept_tRNA_hydro"/>
    <property type="match status" value="1"/>
</dbReference>
<comment type="function">
    <text evidence="7">Catalyzes the release of premature peptidyl moieties from peptidyl-tRNA molecules trapped in stalled 50S ribosomal subunits, and thus maintains levels of free tRNAs and 50S ribosomes.</text>
</comment>
<dbReference type="EC" id="3.1.1.29" evidence="1 7"/>
<proteinExistence type="inferred from homology"/>
<keyword evidence="3 7" id="KW-0378">Hydrolase</keyword>
<dbReference type="GO" id="GO:0006515">
    <property type="term" value="P:protein quality control for misfolded or incompletely synthesized proteins"/>
    <property type="evidence" value="ECO:0007669"/>
    <property type="project" value="UniProtKB-UniRule"/>
</dbReference>
<evidence type="ECO:0000256" key="7">
    <source>
        <dbReference type="HAMAP-Rule" id="MF_00083"/>
    </source>
</evidence>
<dbReference type="GO" id="GO:0005737">
    <property type="term" value="C:cytoplasm"/>
    <property type="evidence" value="ECO:0007669"/>
    <property type="project" value="UniProtKB-SubCell"/>
</dbReference>
<keyword evidence="4 7" id="KW-0694">RNA-binding</keyword>
<dbReference type="HAMAP" id="MF_00083">
    <property type="entry name" value="Pept_tRNA_hydro_bact"/>
    <property type="match status" value="1"/>
</dbReference>
<dbReference type="GO" id="GO:0072344">
    <property type="term" value="P:rescue of stalled ribosome"/>
    <property type="evidence" value="ECO:0007669"/>
    <property type="project" value="UniProtKB-UniRule"/>
</dbReference>
<evidence type="ECO:0000256" key="1">
    <source>
        <dbReference type="ARBA" id="ARBA00013260"/>
    </source>
</evidence>
<dbReference type="PANTHER" id="PTHR17224:SF1">
    <property type="entry name" value="PEPTIDYL-TRNA HYDROLASE"/>
    <property type="match status" value="1"/>
</dbReference>
<feature type="binding site" evidence="7">
    <location>
        <position position="147"/>
    </location>
    <ligand>
        <name>tRNA</name>
        <dbReference type="ChEBI" id="CHEBI:17843"/>
    </ligand>
</feature>
<feature type="site" description="Stabilizes the basic form of H active site to accept a proton" evidence="7">
    <location>
        <position position="126"/>
    </location>
</feature>
<dbReference type="eggNOG" id="COG0193">
    <property type="taxonomic scope" value="Bacteria"/>
</dbReference>
<dbReference type="HOGENOM" id="CLU_062456_4_1_0"/>
<feature type="site" description="Discriminates between blocked and unblocked aminoacyl-tRNA" evidence="7">
    <location>
        <position position="43"/>
    </location>
</feature>
<dbReference type="GO" id="GO:0000049">
    <property type="term" value="F:tRNA binding"/>
    <property type="evidence" value="ECO:0007669"/>
    <property type="project" value="UniProtKB-UniRule"/>
</dbReference>
<evidence type="ECO:0000256" key="2">
    <source>
        <dbReference type="ARBA" id="ARBA00022555"/>
    </source>
</evidence>
<evidence type="ECO:0000313" key="9">
    <source>
        <dbReference type="Proteomes" id="UP000006056"/>
    </source>
</evidence>
<comment type="similarity">
    <text evidence="5 7">Belongs to the PTH family.</text>
</comment>
<dbReference type="GO" id="GO:0004045">
    <property type="term" value="F:peptidyl-tRNA hydrolase activity"/>
    <property type="evidence" value="ECO:0007669"/>
    <property type="project" value="UniProtKB-UniRule"/>
</dbReference>
<evidence type="ECO:0000313" key="8">
    <source>
        <dbReference type="EMBL" id="AFL86879.1"/>
    </source>
</evidence>
<feature type="binding site" evidence="7">
    <location>
        <position position="100"/>
    </location>
    <ligand>
        <name>tRNA</name>
        <dbReference type="ChEBI" id="CHEBI:17843"/>
    </ligand>
</feature>
<comment type="catalytic activity">
    <reaction evidence="7">
        <text>an N-acyl-L-alpha-aminoacyl-tRNA + H2O = an N-acyl-L-amino acid + a tRNA + H(+)</text>
        <dbReference type="Rhea" id="RHEA:54448"/>
        <dbReference type="Rhea" id="RHEA-COMP:10123"/>
        <dbReference type="Rhea" id="RHEA-COMP:13883"/>
        <dbReference type="ChEBI" id="CHEBI:15377"/>
        <dbReference type="ChEBI" id="CHEBI:15378"/>
        <dbReference type="ChEBI" id="CHEBI:59874"/>
        <dbReference type="ChEBI" id="CHEBI:78442"/>
        <dbReference type="ChEBI" id="CHEBI:138191"/>
        <dbReference type="EC" id="3.1.1.29"/>
    </reaction>
</comment>
<dbReference type="CDD" id="cd00462">
    <property type="entry name" value="PTH"/>
    <property type="match status" value="1"/>
</dbReference>
<feature type="active site" description="Proton acceptor" evidence="7">
    <location>
        <position position="53"/>
    </location>
</feature>
<dbReference type="EMBL" id="CP003379">
    <property type="protein sequence ID" value="AFL86879.1"/>
    <property type="molecule type" value="Genomic_DNA"/>
</dbReference>
<feature type="binding site" evidence="7">
    <location>
        <position position="98"/>
    </location>
    <ligand>
        <name>tRNA</name>
        <dbReference type="ChEBI" id="CHEBI:17843"/>
    </ligand>
</feature>
<dbReference type="InterPro" id="IPR001328">
    <property type="entry name" value="Pept_tRNA_hydro"/>
</dbReference>
<dbReference type="NCBIfam" id="TIGR00447">
    <property type="entry name" value="pth"/>
    <property type="match status" value="1"/>
</dbReference>
<comment type="function">
    <text evidence="7">Hydrolyzes ribosome-free peptidyl-tRNAs (with 1 or more amino acids incorporated), which drop off the ribosome during protein synthesis, or as a result of ribosome stalling.</text>
</comment>
<dbReference type="PROSITE" id="PS01196">
    <property type="entry name" value="PEPT_TRNA_HYDROL_2"/>
    <property type="match status" value="1"/>
</dbReference>
<dbReference type="InterPro" id="IPR036416">
    <property type="entry name" value="Pept_tRNA_hydro_sf"/>
</dbReference>
<evidence type="ECO:0000256" key="6">
    <source>
        <dbReference type="ARBA" id="ARBA00050038"/>
    </source>
</evidence>
<dbReference type="InterPro" id="IPR018171">
    <property type="entry name" value="Pept_tRNA_hydro_CS"/>
</dbReference>
<dbReference type="Proteomes" id="UP000006056">
    <property type="component" value="Chromosome"/>
</dbReference>
<comment type="subunit">
    <text evidence="7">Monomer.</text>
</comment>
<keyword evidence="9" id="KW-1185">Reference proteome</keyword>
<dbReference type="SUPFAM" id="SSF53178">
    <property type="entry name" value="Peptidyl-tRNA hydrolase-like"/>
    <property type="match status" value="1"/>
</dbReference>
<organism evidence="8 9">
    <name type="scientific">Terriglobus roseus (strain DSM 18391 / NRRL B-41598 / KBS 63)</name>
    <dbReference type="NCBI Taxonomy" id="926566"/>
    <lineage>
        <taxon>Bacteria</taxon>
        <taxon>Pseudomonadati</taxon>
        <taxon>Acidobacteriota</taxon>
        <taxon>Terriglobia</taxon>
        <taxon>Terriglobales</taxon>
        <taxon>Acidobacteriaceae</taxon>
        <taxon>Terriglobus</taxon>
    </lineage>
</organism>
<dbReference type="FunFam" id="3.40.50.1470:FF:000001">
    <property type="entry name" value="Peptidyl-tRNA hydrolase"/>
    <property type="match status" value="1"/>
</dbReference>
<evidence type="ECO:0000256" key="3">
    <source>
        <dbReference type="ARBA" id="ARBA00022801"/>
    </source>
</evidence>
<gene>
    <name evidence="7" type="primary">pth</name>
    <name evidence="8" type="ordered locus">Terro_0539</name>
</gene>
<dbReference type="AlphaFoldDB" id="I3ZCB1"/>